<dbReference type="GO" id="GO:0003677">
    <property type="term" value="F:DNA binding"/>
    <property type="evidence" value="ECO:0007669"/>
    <property type="project" value="UniProtKB-KW"/>
</dbReference>
<feature type="domain" description="DNA topoisomerase type IA zn finger" evidence="1">
    <location>
        <begin position="57"/>
        <end position="90"/>
    </location>
</feature>
<evidence type="ECO:0000313" key="2">
    <source>
        <dbReference type="EMBL" id="MDD0824521.1"/>
    </source>
</evidence>
<comment type="caution">
    <text evidence="2">The sequence shown here is derived from an EMBL/GenBank/DDBJ whole genome shotgun (WGS) entry which is preliminary data.</text>
</comment>
<protein>
    <submittedName>
        <fullName evidence="2">Topoisomerase DNA-binding C4 zinc finger domain-containing protein</fullName>
    </submittedName>
</protein>
<dbReference type="Gene3D" id="3.30.65.10">
    <property type="entry name" value="Bacterial Topoisomerase I, domain 1"/>
    <property type="match status" value="3"/>
</dbReference>
<dbReference type="InterPro" id="IPR013498">
    <property type="entry name" value="Topo_IA_Znf"/>
</dbReference>
<gene>
    <name evidence="2" type="ORF">PTQ27_08600</name>
</gene>
<feature type="domain" description="DNA topoisomerase type IA zn finger" evidence="1">
    <location>
        <begin position="100"/>
        <end position="137"/>
    </location>
</feature>
<dbReference type="Pfam" id="PF01396">
    <property type="entry name" value="Zn_ribbon_Top1"/>
    <property type="match status" value="3"/>
</dbReference>
<evidence type="ECO:0000259" key="1">
    <source>
        <dbReference type="Pfam" id="PF01396"/>
    </source>
</evidence>
<feature type="domain" description="DNA topoisomerase type IA zn finger" evidence="1">
    <location>
        <begin position="11"/>
        <end position="47"/>
    </location>
</feature>
<dbReference type="EMBL" id="JAQSJE010000008">
    <property type="protein sequence ID" value="MDD0824521.1"/>
    <property type="molecule type" value="Genomic_DNA"/>
</dbReference>
<dbReference type="InterPro" id="IPR000380">
    <property type="entry name" value="Topo_IA"/>
</dbReference>
<accession>A0ABT5MQR3</accession>
<keyword evidence="3" id="KW-1185">Reference proteome</keyword>
<dbReference type="PANTHER" id="PTHR42785">
    <property type="entry name" value="DNA TOPOISOMERASE, TYPE IA, CORE"/>
    <property type="match status" value="1"/>
</dbReference>
<dbReference type="SUPFAM" id="SSF57783">
    <property type="entry name" value="Zinc beta-ribbon"/>
    <property type="match status" value="3"/>
</dbReference>
<keyword evidence="2" id="KW-0238">DNA-binding</keyword>
<organism evidence="2 3">
    <name type="scientific">Mannheimia cairinae</name>
    <dbReference type="NCBI Taxonomy" id="3025936"/>
    <lineage>
        <taxon>Bacteria</taxon>
        <taxon>Pseudomonadati</taxon>
        <taxon>Pseudomonadota</taxon>
        <taxon>Gammaproteobacteria</taxon>
        <taxon>Pasteurellales</taxon>
        <taxon>Pasteurellaceae</taxon>
        <taxon>Mannheimia</taxon>
    </lineage>
</organism>
<name>A0ABT5MQR3_9PAST</name>
<proteinExistence type="predicted"/>
<dbReference type="Proteomes" id="UP001221909">
    <property type="component" value="Unassembled WGS sequence"/>
</dbReference>
<reference evidence="2 3" key="1">
    <citation type="submission" date="2023-02" db="EMBL/GenBank/DDBJ databases">
        <title>Mannheimia cairiniae sp. nov., a novel species of Mannheimia obtained from moscovy ducks (Cairina moschata) and reclassification of Mannheimia ovis as heterotypic synonym of Mannheimia pernigra.</title>
        <authorList>
            <person name="Christensen H."/>
        </authorList>
    </citation>
    <scope>NUCLEOTIDE SEQUENCE [LARGE SCALE GENOMIC DNA]</scope>
    <source>
        <strain evidence="2 3">AT1</strain>
    </source>
</reference>
<evidence type="ECO:0000313" key="3">
    <source>
        <dbReference type="Proteomes" id="UP001221909"/>
    </source>
</evidence>
<sequence>MSLFKSTKQSEICPECGSVLQLKQGKNGLFLGCSSYPDCNYIKPLHQTSHIIKELDELCSECGHKLQLKQGHYGIFIGCSNYPKCHFIVNEEGVVEEEFDCPECKTHKLVARKGRSGKTFYGCSGFPECKFTLATKPIKFKCSECDCELATIKKLRGKKVYICANKHCQHQTEIQEN</sequence>
<dbReference type="RefSeq" id="WP_273748167.1">
    <property type="nucleotide sequence ID" value="NZ_JAQSJE010000008.1"/>
</dbReference>
<dbReference type="PANTHER" id="PTHR42785:SF1">
    <property type="entry name" value="DNA TOPOISOMERASE"/>
    <property type="match status" value="1"/>
</dbReference>